<dbReference type="InterPro" id="IPR050410">
    <property type="entry name" value="CCR4/nocturin_mRNA_transcr"/>
</dbReference>
<name>A0A2H9ZQL9_9ASPA</name>
<sequence length="337" mass="38145">MLSVLRIHLVSEIPVVGCEITPYVVLRLPDGSISNEDVLESAPLGGHYMRYKWHRIQTNGKFAVCSIHPTERATLQCVVCLKARVPSAKTFHCSTRCFSDAWQHHLVMHDPATNSMIANGNEEEQSLGRFSSHISERSLGDTCFEVGRSRTYIPSADDIGHVLKFECVPVDAQTRLPVGNVSTITTSCVITAPSPSPRRMIRVSGADFQGNTDTDERTLKFRVLSYNILADHYAATDKYGYCPSWALSWSYRRQNLLKEIVGYNVDIICLQEVQSNHFKDFFAPELSKHGYDGLYKKKTTKIDNGNPDRIDGCATFFRKERFSCFKKYEVSFVLHLF</sequence>
<dbReference type="AlphaFoldDB" id="A0A2H9ZQL9"/>
<dbReference type="SUPFAM" id="SSF56219">
    <property type="entry name" value="DNase I-like"/>
    <property type="match status" value="1"/>
</dbReference>
<evidence type="ECO:0000313" key="2">
    <source>
        <dbReference type="EMBL" id="PKA45588.1"/>
    </source>
</evidence>
<dbReference type="Pfam" id="PF03372">
    <property type="entry name" value="Exo_endo_phos"/>
    <property type="match status" value="1"/>
</dbReference>
<dbReference type="EMBL" id="KZ454830">
    <property type="protein sequence ID" value="PKA45588.1"/>
    <property type="molecule type" value="Genomic_DNA"/>
</dbReference>
<dbReference type="InterPro" id="IPR036691">
    <property type="entry name" value="Endo/exonu/phosph_ase_sf"/>
</dbReference>
<dbReference type="Proteomes" id="UP000236161">
    <property type="component" value="Unassembled WGS sequence"/>
</dbReference>
<dbReference type="OrthoDB" id="428734at2759"/>
<evidence type="ECO:0000313" key="3">
    <source>
        <dbReference type="Proteomes" id="UP000236161"/>
    </source>
</evidence>
<dbReference type="PANTHER" id="PTHR12121">
    <property type="entry name" value="CARBON CATABOLITE REPRESSOR PROTEIN 4"/>
    <property type="match status" value="1"/>
</dbReference>
<dbReference type="PANTHER" id="PTHR12121:SF34">
    <property type="entry name" value="PROTEIN ANGEL"/>
    <property type="match status" value="1"/>
</dbReference>
<feature type="domain" description="Endonuclease/exonuclease/phosphatase" evidence="1">
    <location>
        <begin position="224"/>
        <end position="325"/>
    </location>
</feature>
<organism evidence="2 3">
    <name type="scientific">Apostasia shenzhenica</name>
    <dbReference type="NCBI Taxonomy" id="1088818"/>
    <lineage>
        <taxon>Eukaryota</taxon>
        <taxon>Viridiplantae</taxon>
        <taxon>Streptophyta</taxon>
        <taxon>Embryophyta</taxon>
        <taxon>Tracheophyta</taxon>
        <taxon>Spermatophyta</taxon>
        <taxon>Magnoliopsida</taxon>
        <taxon>Liliopsida</taxon>
        <taxon>Asparagales</taxon>
        <taxon>Orchidaceae</taxon>
        <taxon>Apostasioideae</taxon>
        <taxon>Apostasia</taxon>
    </lineage>
</organism>
<dbReference type="GO" id="GO:0000175">
    <property type="term" value="F:3'-5'-RNA exonuclease activity"/>
    <property type="evidence" value="ECO:0007669"/>
    <property type="project" value="TreeGrafter"/>
</dbReference>
<reference evidence="2 3" key="1">
    <citation type="journal article" date="2017" name="Nature">
        <title>The Apostasia genome and the evolution of orchids.</title>
        <authorList>
            <person name="Zhang G.Q."/>
            <person name="Liu K.W."/>
            <person name="Li Z."/>
            <person name="Lohaus R."/>
            <person name="Hsiao Y.Y."/>
            <person name="Niu S.C."/>
            <person name="Wang J.Y."/>
            <person name="Lin Y.C."/>
            <person name="Xu Q."/>
            <person name="Chen L.J."/>
            <person name="Yoshida K."/>
            <person name="Fujiwara S."/>
            <person name="Wang Z.W."/>
            <person name="Zhang Y.Q."/>
            <person name="Mitsuda N."/>
            <person name="Wang M."/>
            <person name="Liu G.H."/>
            <person name="Pecoraro L."/>
            <person name="Huang H.X."/>
            <person name="Xiao X.J."/>
            <person name="Lin M."/>
            <person name="Wu X.Y."/>
            <person name="Wu W.L."/>
            <person name="Chen Y.Y."/>
            <person name="Chang S.B."/>
            <person name="Sakamoto S."/>
            <person name="Ohme-Takagi M."/>
            <person name="Yagi M."/>
            <person name="Zeng S.J."/>
            <person name="Shen C.Y."/>
            <person name="Yeh C.M."/>
            <person name="Luo Y.B."/>
            <person name="Tsai W.C."/>
            <person name="Van de Peer Y."/>
            <person name="Liu Z.J."/>
        </authorList>
    </citation>
    <scope>NUCLEOTIDE SEQUENCE [LARGE SCALE GENOMIC DNA]</scope>
    <source>
        <strain evidence="3">cv. Shenzhen</strain>
        <tissue evidence="2">Stem</tissue>
    </source>
</reference>
<dbReference type="STRING" id="1088818.A0A2H9ZQL9"/>
<keyword evidence="3" id="KW-1185">Reference proteome</keyword>
<evidence type="ECO:0000259" key="1">
    <source>
        <dbReference type="Pfam" id="PF03372"/>
    </source>
</evidence>
<accession>A0A2H9ZQL9</accession>
<protein>
    <submittedName>
        <fullName evidence="2">Carbon catabolite repressor protein 4 like 1</fullName>
    </submittedName>
</protein>
<proteinExistence type="predicted"/>
<dbReference type="Gene3D" id="3.60.10.10">
    <property type="entry name" value="Endonuclease/exonuclease/phosphatase"/>
    <property type="match status" value="1"/>
</dbReference>
<gene>
    <name evidence="2" type="primary">CCR4-1</name>
    <name evidence="2" type="ORF">AXF42_Ash010927</name>
</gene>
<dbReference type="InterPro" id="IPR005135">
    <property type="entry name" value="Endo/exonuclease/phosphatase"/>
</dbReference>